<name>A0A844GSM3_9CHRO</name>
<protein>
    <submittedName>
        <fullName evidence="1">DUF3122 domain-containing protein</fullName>
    </submittedName>
</protein>
<dbReference type="RefSeq" id="WP_099436037.1">
    <property type="nucleotide sequence ID" value="NZ_WMIA01000002.1"/>
</dbReference>
<proteinExistence type="predicted"/>
<sequence length="163" mass="18766">MLYFWQKLTSTLVIIFICLLGLCFFPHETFALTRQIEEAPQQFLTQSRHTLRDNQGNSWQVVFFQRTKNGEVKTVDLRLVAFPDVVTFKHPQPLKITFNQGKILFAEDKFAEQSPAPNVGEYDFMPIISQLSPTDYIELSLPDDLSLTIPAAIIVEWRSLSDL</sequence>
<gene>
    <name evidence="1" type="ORF">GGC33_03130</name>
</gene>
<reference evidence="1 2" key="1">
    <citation type="submission" date="2019-11" db="EMBL/GenBank/DDBJ databases">
        <title>Isolation of a new High Light Tolerant Cyanobacteria.</title>
        <authorList>
            <person name="Dobson Z."/>
            <person name="Vaughn N."/>
            <person name="Vaughn M."/>
            <person name="Fromme P."/>
            <person name="Mazor Y."/>
        </authorList>
    </citation>
    <scope>NUCLEOTIDE SEQUENCE [LARGE SCALE GENOMIC DNA]</scope>
    <source>
        <strain evidence="1 2">0216</strain>
    </source>
</reference>
<accession>A0A844GSM3</accession>
<dbReference type="InterPro" id="IPR021469">
    <property type="entry name" value="DUF3122"/>
</dbReference>
<dbReference type="AlphaFoldDB" id="A0A844GSM3"/>
<evidence type="ECO:0000313" key="2">
    <source>
        <dbReference type="Proteomes" id="UP000437131"/>
    </source>
</evidence>
<dbReference type="Pfam" id="PF11320">
    <property type="entry name" value="DUF3122"/>
    <property type="match status" value="1"/>
</dbReference>
<evidence type="ECO:0000313" key="1">
    <source>
        <dbReference type="EMBL" id="MTF37919.1"/>
    </source>
</evidence>
<dbReference type="EMBL" id="WMIA01000002">
    <property type="protein sequence ID" value="MTF37919.1"/>
    <property type="molecule type" value="Genomic_DNA"/>
</dbReference>
<dbReference type="Proteomes" id="UP000437131">
    <property type="component" value="Unassembled WGS sequence"/>
</dbReference>
<organism evidence="1 2">
    <name type="scientific">Cyanobacterium aponinum 0216</name>
    <dbReference type="NCBI Taxonomy" id="2676140"/>
    <lineage>
        <taxon>Bacteria</taxon>
        <taxon>Bacillati</taxon>
        <taxon>Cyanobacteriota</taxon>
        <taxon>Cyanophyceae</taxon>
        <taxon>Oscillatoriophycideae</taxon>
        <taxon>Chroococcales</taxon>
        <taxon>Geminocystaceae</taxon>
        <taxon>Cyanobacterium</taxon>
    </lineage>
</organism>
<comment type="caution">
    <text evidence="1">The sequence shown here is derived from an EMBL/GenBank/DDBJ whole genome shotgun (WGS) entry which is preliminary data.</text>
</comment>